<reference evidence="2 3" key="1">
    <citation type="journal article" date="2015" name="Proc. Natl. Acad. Sci. U.S.A.">
        <title>The resurrection genome of Boea hygrometrica: A blueprint for survival of dehydration.</title>
        <authorList>
            <person name="Xiao L."/>
            <person name="Yang G."/>
            <person name="Zhang L."/>
            <person name="Yang X."/>
            <person name="Zhao S."/>
            <person name="Ji Z."/>
            <person name="Zhou Q."/>
            <person name="Hu M."/>
            <person name="Wang Y."/>
            <person name="Chen M."/>
            <person name="Xu Y."/>
            <person name="Jin H."/>
            <person name="Xiao X."/>
            <person name="Hu G."/>
            <person name="Bao F."/>
            <person name="Hu Y."/>
            <person name="Wan P."/>
            <person name="Li L."/>
            <person name="Deng X."/>
            <person name="Kuang T."/>
            <person name="Xiang C."/>
            <person name="Zhu J.K."/>
            <person name="Oliver M.J."/>
            <person name="He Y."/>
        </authorList>
    </citation>
    <scope>NUCLEOTIDE SEQUENCE [LARGE SCALE GENOMIC DNA]</scope>
    <source>
        <strain evidence="3">cv. XS01</strain>
    </source>
</reference>
<proteinExistence type="predicted"/>
<dbReference type="AlphaFoldDB" id="A0A2Z7AC73"/>
<name>A0A2Z7AC73_9LAMI</name>
<feature type="compositionally biased region" description="Basic and acidic residues" evidence="1">
    <location>
        <begin position="230"/>
        <end position="239"/>
    </location>
</feature>
<feature type="compositionally biased region" description="Basic and acidic residues" evidence="1">
    <location>
        <begin position="70"/>
        <end position="79"/>
    </location>
</feature>
<feature type="region of interest" description="Disordered" evidence="1">
    <location>
        <begin position="220"/>
        <end position="239"/>
    </location>
</feature>
<protein>
    <submittedName>
        <fullName evidence="2">Flavonol sulfotransferase-like</fullName>
    </submittedName>
</protein>
<feature type="region of interest" description="Disordered" evidence="1">
    <location>
        <begin position="39"/>
        <end position="79"/>
    </location>
</feature>
<dbReference type="GO" id="GO:0016740">
    <property type="term" value="F:transferase activity"/>
    <property type="evidence" value="ECO:0007669"/>
    <property type="project" value="UniProtKB-KW"/>
</dbReference>
<accession>A0A2Z7AC73</accession>
<evidence type="ECO:0000313" key="2">
    <source>
        <dbReference type="EMBL" id="KZV19292.1"/>
    </source>
</evidence>
<organism evidence="2 3">
    <name type="scientific">Dorcoceras hygrometricum</name>
    <dbReference type="NCBI Taxonomy" id="472368"/>
    <lineage>
        <taxon>Eukaryota</taxon>
        <taxon>Viridiplantae</taxon>
        <taxon>Streptophyta</taxon>
        <taxon>Embryophyta</taxon>
        <taxon>Tracheophyta</taxon>
        <taxon>Spermatophyta</taxon>
        <taxon>Magnoliopsida</taxon>
        <taxon>eudicotyledons</taxon>
        <taxon>Gunneridae</taxon>
        <taxon>Pentapetalae</taxon>
        <taxon>asterids</taxon>
        <taxon>lamiids</taxon>
        <taxon>Lamiales</taxon>
        <taxon>Gesneriaceae</taxon>
        <taxon>Didymocarpoideae</taxon>
        <taxon>Trichosporeae</taxon>
        <taxon>Loxocarpinae</taxon>
        <taxon>Dorcoceras</taxon>
    </lineage>
</organism>
<feature type="compositionally biased region" description="Polar residues" evidence="1">
    <location>
        <begin position="220"/>
        <end position="229"/>
    </location>
</feature>
<dbReference type="EMBL" id="KV016722">
    <property type="protein sequence ID" value="KZV19292.1"/>
    <property type="molecule type" value="Genomic_DNA"/>
</dbReference>
<gene>
    <name evidence="2" type="ORF">F511_30664</name>
</gene>
<evidence type="ECO:0000256" key="1">
    <source>
        <dbReference type="SAM" id="MobiDB-lite"/>
    </source>
</evidence>
<feature type="compositionally biased region" description="Polar residues" evidence="1">
    <location>
        <begin position="48"/>
        <end position="57"/>
    </location>
</feature>
<sequence>MQHAIINAMKCMRAIKGRIARPVNQLENHLNRASIPRTVYQPGKSSVRDLQSPSAHHSSVVFRHNQSVGHHSDDSIGLFRHDTSVGQSQRGSQSGQNTKLKQFNKLSHVNHRITSADLITSITAMSTLKAVKSAQFVPSTADFYLNRFTKAGHKQLKQVCFLVLRQSRQDAPRASNPEAETSGRTIYFHCTKKPATAGSSQRSLYSLNWVTIGRQLTRKSSATKITQNHGGERRKSTGK</sequence>
<keyword evidence="3" id="KW-1185">Reference proteome</keyword>
<keyword evidence="2" id="KW-0808">Transferase</keyword>
<dbReference type="Proteomes" id="UP000250235">
    <property type="component" value="Unassembled WGS sequence"/>
</dbReference>
<evidence type="ECO:0000313" key="3">
    <source>
        <dbReference type="Proteomes" id="UP000250235"/>
    </source>
</evidence>